<keyword evidence="4" id="KW-0804">Transcription</keyword>
<proteinExistence type="predicted"/>
<dbReference type="Proteomes" id="UP000236621">
    <property type="component" value="Unassembled WGS sequence"/>
</dbReference>
<dbReference type="InterPro" id="IPR036388">
    <property type="entry name" value="WH-like_DNA-bd_sf"/>
</dbReference>
<feature type="region of interest" description="Disordered" evidence="7">
    <location>
        <begin position="350"/>
        <end position="374"/>
    </location>
</feature>
<dbReference type="SMART" id="SM00339">
    <property type="entry name" value="FH"/>
    <property type="match status" value="1"/>
</dbReference>
<feature type="region of interest" description="Disordered" evidence="7">
    <location>
        <begin position="727"/>
        <end position="757"/>
    </location>
</feature>
<feature type="domain" description="Fork-head" evidence="8">
    <location>
        <begin position="453"/>
        <end position="548"/>
    </location>
</feature>
<dbReference type="GO" id="GO:0001228">
    <property type="term" value="F:DNA-binding transcription activator activity, RNA polymerase II-specific"/>
    <property type="evidence" value="ECO:0007669"/>
    <property type="project" value="UniProtKB-ARBA"/>
</dbReference>
<feature type="compositionally biased region" description="Low complexity" evidence="7">
    <location>
        <begin position="298"/>
        <end position="318"/>
    </location>
</feature>
<dbReference type="FunFam" id="1.10.10.10:FF:000260">
    <property type="entry name" value="Forkhead transcription factor (Sep1)"/>
    <property type="match status" value="1"/>
</dbReference>
<dbReference type="PROSITE" id="PS00658">
    <property type="entry name" value="FORK_HEAD_2"/>
    <property type="match status" value="1"/>
</dbReference>
<dbReference type="AlphaFoldDB" id="A0A2K3QB16"/>
<dbReference type="GO" id="GO:0005634">
    <property type="term" value="C:nucleus"/>
    <property type="evidence" value="ECO:0007669"/>
    <property type="project" value="UniProtKB-SubCell"/>
</dbReference>
<keyword evidence="3 6" id="KW-0238">DNA-binding</keyword>
<feature type="compositionally biased region" description="Polar residues" evidence="7">
    <location>
        <begin position="729"/>
        <end position="757"/>
    </location>
</feature>
<dbReference type="EMBL" id="NRSZ01000850">
    <property type="protein sequence ID" value="PNY24740.1"/>
    <property type="molecule type" value="Genomic_DNA"/>
</dbReference>
<dbReference type="PANTHER" id="PTHR46078:SF2">
    <property type="entry name" value="FORK-HEAD DOMAIN-CONTAINING PROTEIN"/>
    <property type="match status" value="1"/>
</dbReference>
<sequence length="1006" mass="110131">MPRLRESHLFVCPCLHRSVVDASTTSPASIRRPSRPFRTPPSTPAPAATASRHVTTSTSIHQSDDTSTRNTRRPSAAVEPVDAIPRLVSATQHQAGAPCSSCQPKRPPSNPRSALHSAYLAAFVWIKANHQSATLSTFLPSLLISSIASHFSPLPPPTLLLHLRQPLDVVASPPARLLSPHPPAVPPPHFRLHRTQRRVTPTAIPPFRHAAYSSPPGRRESLQHSAPHPLHPDIVVSISRSLRIRALLRVLGLATMAKSTRLPRANEPVHIFQDDMFERQAPMTSHAPMPAVTKPVRRPLSSSSSNVVLNPPSSSHTSHSPHKTKSSSPPYPLKACNGNKLSMVSMAPPTVKGPTTDSLQKKPHLSNFKTGPQRPMMGSSIIYGKENVHPQIFPAPPTINLSVENYYQKPNGKRRLLDAAPIQDARPVKKSKTDEPALPAYDSFPPIQDDGAKPPHSYAQLIGMAILRSPLRRLTLAQIYKWISDNYSFYNPNDAGWQNSIRHNLSLHKNFIKIERPKDDPGKGNYWGIEPGTEFQFLKEKPTRKSAPTAENLPVMSTRLEPSRPATAPLQEPTLPPPAPMHQPSLQPLPTSQATMTMPAELSSDATIPVSDNAAPEESADKTAENELPPESSLYSPLPANMHSSPPIARHVERRSGTPPPAARNPASSVTRSHRRRFASMDDSGYISSLESSVMRPSQKALLLTSEADRPRLQRGRAEEEIARLRGSSPFSPTKSRSFSTFGPISSSPLRQTNENQMLPPLTPIVKMKPPAPPPPSASPNTNLRIHRDKVRHMLQSPLRRVTGMAEESIPWSPAFNLDDTLYAFEDLSGNTTDFNVFQDIPGMDDNMFQGMSSVDMGSPIKRSAKRVRSDRSASTSALDDMTNSAKKRPVTSAPFKVAEQSPARFLETPSKAFEDLDSPSKLFQDSPLRNPSPSKFSMLELPTDGDWPGLVIDTSDFICQNDAGPSDSTGLDILQGFEKIGSGAPASRQPNISKPCLGRSFATRF</sequence>
<comment type="caution">
    <text evidence="9">The sequence shown here is derived from an EMBL/GenBank/DDBJ whole genome shotgun (WGS) entry which is preliminary data.</text>
</comment>
<dbReference type="PROSITE" id="PS50039">
    <property type="entry name" value="FORK_HEAD_3"/>
    <property type="match status" value="1"/>
</dbReference>
<keyword evidence="5 6" id="KW-0539">Nucleus</keyword>
<evidence type="ECO:0000259" key="8">
    <source>
        <dbReference type="PROSITE" id="PS50039"/>
    </source>
</evidence>
<keyword evidence="2" id="KW-0805">Transcription regulation</keyword>
<dbReference type="InterPro" id="IPR045912">
    <property type="entry name" value="FOXJ2/3-like"/>
</dbReference>
<feature type="region of interest" description="Disordered" evidence="7">
    <location>
        <begin position="862"/>
        <end position="895"/>
    </location>
</feature>
<accession>A0A2K3QB16</accession>
<dbReference type="PANTHER" id="PTHR46078">
    <property type="entry name" value="FORKHEAD BOX PROTEIN J2 FAMILY MEMBER"/>
    <property type="match status" value="1"/>
</dbReference>
<evidence type="ECO:0000313" key="9">
    <source>
        <dbReference type="EMBL" id="PNY24740.1"/>
    </source>
</evidence>
<feature type="region of interest" description="Disordered" evidence="7">
    <location>
        <begin position="540"/>
        <end position="591"/>
    </location>
</feature>
<dbReference type="InterPro" id="IPR001766">
    <property type="entry name" value="Fork_head_dom"/>
</dbReference>
<evidence type="ECO:0000256" key="3">
    <source>
        <dbReference type="ARBA" id="ARBA00023125"/>
    </source>
</evidence>
<feature type="DNA-binding region" description="Fork-head" evidence="6">
    <location>
        <begin position="453"/>
        <end position="548"/>
    </location>
</feature>
<feature type="compositionally biased region" description="Low complexity" evidence="7">
    <location>
        <begin position="626"/>
        <end position="639"/>
    </location>
</feature>
<dbReference type="SUPFAM" id="SSF46785">
    <property type="entry name" value="Winged helix' DNA-binding domain"/>
    <property type="match status" value="1"/>
</dbReference>
<feature type="compositionally biased region" description="Polar residues" evidence="7">
    <location>
        <begin position="873"/>
        <end position="885"/>
    </location>
</feature>
<dbReference type="STRING" id="45235.A0A2K3QB16"/>
<dbReference type="InterPro" id="IPR030456">
    <property type="entry name" value="TF_fork_head_CS_2"/>
</dbReference>
<protein>
    <submittedName>
        <fullName evidence="9">Forkhead protein sep1</fullName>
    </submittedName>
</protein>
<evidence type="ECO:0000256" key="5">
    <source>
        <dbReference type="ARBA" id="ARBA00023242"/>
    </source>
</evidence>
<keyword evidence="10" id="KW-1185">Reference proteome</keyword>
<dbReference type="Pfam" id="PF00250">
    <property type="entry name" value="Forkhead"/>
    <property type="match status" value="1"/>
</dbReference>
<dbReference type="Gene3D" id="1.10.10.10">
    <property type="entry name" value="Winged helix-like DNA-binding domain superfamily/Winged helix DNA-binding domain"/>
    <property type="match status" value="1"/>
</dbReference>
<feature type="region of interest" description="Disordered" evidence="7">
    <location>
        <begin position="610"/>
        <end position="679"/>
    </location>
</feature>
<name>A0A2K3QB16_9HYPO</name>
<dbReference type="CDD" id="cd00059">
    <property type="entry name" value="FH_FOX"/>
    <property type="match status" value="1"/>
</dbReference>
<dbReference type="OrthoDB" id="5954824at2759"/>
<evidence type="ECO:0000256" key="2">
    <source>
        <dbReference type="ARBA" id="ARBA00023015"/>
    </source>
</evidence>
<dbReference type="InterPro" id="IPR036390">
    <property type="entry name" value="WH_DNA-bd_sf"/>
</dbReference>
<feature type="region of interest" description="Disordered" evidence="7">
    <location>
        <begin position="22"/>
        <end position="80"/>
    </location>
</feature>
<reference evidence="9 10" key="1">
    <citation type="submission" date="2017-08" db="EMBL/GenBank/DDBJ databases">
        <title>Harnessing the power of phylogenomics to disentangle the directionality and signatures of interkingdom host jumping in the parasitic fungal genus Tolypocladium.</title>
        <authorList>
            <person name="Quandt C.A."/>
            <person name="Patterson W."/>
            <person name="Spatafora J.W."/>
        </authorList>
    </citation>
    <scope>NUCLEOTIDE SEQUENCE [LARGE SCALE GENOMIC DNA]</scope>
    <source>
        <strain evidence="9 10">CBS 113982</strain>
    </source>
</reference>
<dbReference type="PROSITE" id="PS00657">
    <property type="entry name" value="FORK_HEAD_1"/>
    <property type="match status" value="1"/>
</dbReference>
<feature type="region of interest" description="Disordered" evidence="7">
    <location>
        <begin position="206"/>
        <end position="230"/>
    </location>
</feature>
<evidence type="ECO:0000256" key="6">
    <source>
        <dbReference type="PROSITE-ProRule" id="PRU00089"/>
    </source>
</evidence>
<feature type="region of interest" description="Disordered" evidence="7">
    <location>
        <begin position="92"/>
        <end position="113"/>
    </location>
</feature>
<dbReference type="PRINTS" id="PR00053">
    <property type="entry name" value="FORKHEAD"/>
</dbReference>
<evidence type="ECO:0000256" key="1">
    <source>
        <dbReference type="ARBA" id="ARBA00004123"/>
    </source>
</evidence>
<dbReference type="InterPro" id="IPR018122">
    <property type="entry name" value="TF_fork_head_CS_1"/>
</dbReference>
<evidence type="ECO:0000313" key="10">
    <source>
        <dbReference type="Proteomes" id="UP000236621"/>
    </source>
</evidence>
<gene>
    <name evidence="9" type="ORF">TCAP_05311</name>
</gene>
<evidence type="ECO:0000256" key="7">
    <source>
        <dbReference type="SAM" id="MobiDB-lite"/>
    </source>
</evidence>
<evidence type="ECO:0000256" key="4">
    <source>
        <dbReference type="ARBA" id="ARBA00023163"/>
    </source>
</evidence>
<dbReference type="GO" id="GO:0000978">
    <property type="term" value="F:RNA polymerase II cis-regulatory region sequence-specific DNA binding"/>
    <property type="evidence" value="ECO:0007669"/>
    <property type="project" value="UniProtKB-ARBA"/>
</dbReference>
<organism evidence="9 10">
    <name type="scientific">Tolypocladium capitatum</name>
    <dbReference type="NCBI Taxonomy" id="45235"/>
    <lineage>
        <taxon>Eukaryota</taxon>
        <taxon>Fungi</taxon>
        <taxon>Dikarya</taxon>
        <taxon>Ascomycota</taxon>
        <taxon>Pezizomycotina</taxon>
        <taxon>Sordariomycetes</taxon>
        <taxon>Hypocreomycetidae</taxon>
        <taxon>Hypocreales</taxon>
        <taxon>Ophiocordycipitaceae</taxon>
        <taxon>Tolypocladium</taxon>
    </lineage>
</organism>
<feature type="region of interest" description="Disordered" evidence="7">
    <location>
        <begin position="286"/>
        <end position="337"/>
    </location>
</feature>
<comment type="subcellular location">
    <subcellularLocation>
        <location evidence="1 6">Nucleus</location>
    </subcellularLocation>
</comment>